<organism evidence="6 7">
    <name type="scientific">Alternaria dauci</name>
    <dbReference type="NCBI Taxonomy" id="48095"/>
    <lineage>
        <taxon>Eukaryota</taxon>
        <taxon>Fungi</taxon>
        <taxon>Dikarya</taxon>
        <taxon>Ascomycota</taxon>
        <taxon>Pezizomycotina</taxon>
        <taxon>Dothideomycetes</taxon>
        <taxon>Pleosporomycetidae</taxon>
        <taxon>Pleosporales</taxon>
        <taxon>Pleosporineae</taxon>
        <taxon>Pleosporaceae</taxon>
        <taxon>Alternaria</taxon>
        <taxon>Alternaria sect. Porri</taxon>
    </lineage>
</organism>
<evidence type="ECO:0000256" key="1">
    <source>
        <dbReference type="ARBA" id="ARBA00009725"/>
    </source>
</evidence>
<dbReference type="InterPro" id="IPR026113">
    <property type="entry name" value="METTL2/6/8-like"/>
</dbReference>
<feature type="compositionally biased region" description="Basic and acidic residues" evidence="4">
    <location>
        <begin position="406"/>
        <end position="422"/>
    </location>
</feature>
<name>A0ABR3U935_9PLEO</name>
<dbReference type="RefSeq" id="XP_069303626.1">
    <property type="nucleotide sequence ID" value="XM_069454650.1"/>
</dbReference>
<dbReference type="EMBL" id="JBHGVX010000008">
    <property type="protein sequence ID" value="KAL1793042.1"/>
    <property type="molecule type" value="Genomic_DNA"/>
</dbReference>
<sequence length="514" mass="57790">MDAMENANADAMSGAGAQDSSDSRFQTDNTMSKKPQPKQQLSKAMEHMRFAVTVDPIPHTSTSTPPPEALDAASAPTQERIENDAYGVPASLQPVRAPPSRSHDPSNNQKRSDPFAFGSRYLEEGDNIFEFNAWDHVTVDSNYLAFSEEQYSKQRQEPVSEFDRKRYNEQPEKWWNQFYKNNKTNFFKNRKWLAQEFPILEELGAEDGPEATLLEVGAGAGNSAFPILQRSQNKRLKIHACDFSKKAVELIRNHELYDPERIQADVWDVAASPDSENGGLPPGLTEGSVDVVLMIFIFSALNPKQWDQAVRNIWRVLKPGGQVLFRDYGRGDLAQVRFKKGRYMEENFYVRGDGTRVYFFEQSELEDIWRGPAARKRDVSIGNVADTSISPAEADGVIADRIESLSLRDPDSRTGEQSHEDVNDLETPRPGFEVAHIGVDRRMLVNRQRRLKMYRCWMQAVFRKAGMESEVPTSTLRQDKGEEEEEAGEGAADGQQGESRNSKGDAAEGGGVKV</sequence>
<feature type="compositionally biased region" description="Low complexity" evidence="4">
    <location>
        <begin position="489"/>
        <end position="498"/>
    </location>
</feature>
<evidence type="ECO:0000256" key="4">
    <source>
        <dbReference type="SAM" id="MobiDB-lite"/>
    </source>
</evidence>
<dbReference type="Pfam" id="PF08242">
    <property type="entry name" value="Methyltransf_12"/>
    <property type="match status" value="1"/>
</dbReference>
<feature type="compositionally biased region" description="Polar residues" evidence="4">
    <location>
        <begin position="18"/>
        <end position="32"/>
    </location>
</feature>
<dbReference type="Gene3D" id="3.40.50.150">
    <property type="entry name" value="Vaccinia Virus protein VP39"/>
    <property type="match status" value="1"/>
</dbReference>
<dbReference type="PANTHER" id="PTHR22809">
    <property type="entry name" value="METHYLTRANSFERASE-RELATED"/>
    <property type="match status" value="1"/>
</dbReference>
<dbReference type="CDD" id="cd02440">
    <property type="entry name" value="AdoMet_MTases"/>
    <property type="match status" value="1"/>
</dbReference>
<evidence type="ECO:0000259" key="5">
    <source>
        <dbReference type="Pfam" id="PF08242"/>
    </source>
</evidence>
<keyword evidence="2" id="KW-0489">Methyltransferase</keyword>
<dbReference type="SUPFAM" id="SSF53335">
    <property type="entry name" value="S-adenosyl-L-methionine-dependent methyltransferases"/>
    <property type="match status" value="1"/>
</dbReference>
<feature type="compositionally biased region" description="Low complexity" evidence="4">
    <location>
        <begin position="1"/>
        <end position="12"/>
    </location>
</feature>
<dbReference type="InterPro" id="IPR013217">
    <property type="entry name" value="Methyltransf_12"/>
</dbReference>
<feature type="domain" description="Methyltransferase type 12" evidence="5">
    <location>
        <begin position="214"/>
        <end position="322"/>
    </location>
</feature>
<evidence type="ECO:0000313" key="7">
    <source>
        <dbReference type="Proteomes" id="UP001578633"/>
    </source>
</evidence>
<reference evidence="6 7" key="1">
    <citation type="submission" date="2024-09" db="EMBL/GenBank/DDBJ databases">
        <title>T2T genomes of carrot and Alternaria dauci and their utility for understanding host-pathogen interaction during carrot leaf blight disease.</title>
        <authorList>
            <person name="Liu W."/>
            <person name="Xu S."/>
            <person name="Ou C."/>
            <person name="Liu X."/>
            <person name="Zhuang F."/>
            <person name="Deng X.W."/>
        </authorList>
    </citation>
    <scope>NUCLEOTIDE SEQUENCE [LARGE SCALE GENOMIC DNA]</scope>
    <source>
        <strain evidence="6 7">A2016</strain>
    </source>
</reference>
<dbReference type="PANTHER" id="PTHR22809:SF11">
    <property type="entry name" value="TRNA N(3)-METHYLCYTIDINE METHYLTRANSFERASE METTL2"/>
    <property type="match status" value="1"/>
</dbReference>
<dbReference type="GeneID" id="96088346"/>
<evidence type="ECO:0000256" key="3">
    <source>
        <dbReference type="ARBA" id="ARBA00022679"/>
    </source>
</evidence>
<gene>
    <name evidence="6" type="ORF">ACET3X_008024</name>
</gene>
<comment type="caution">
    <text evidence="6">The sequence shown here is derived from an EMBL/GenBank/DDBJ whole genome shotgun (WGS) entry which is preliminary data.</text>
</comment>
<comment type="similarity">
    <text evidence="1">Belongs to the methyltransferase superfamily. METL family.</text>
</comment>
<protein>
    <recommendedName>
        <fullName evidence="5">Methyltransferase type 12 domain-containing protein</fullName>
    </recommendedName>
</protein>
<dbReference type="InterPro" id="IPR029063">
    <property type="entry name" value="SAM-dependent_MTases_sf"/>
</dbReference>
<keyword evidence="3" id="KW-0808">Transferase</keyword>
<keyword evidence="7" id="KW-1185">Reference proteome</keyword>
<dbReference type="Proteomes" id="UP001578633">
    <property type="component" value="Chromosome 8"/>
</dbReference>
<evidence type="ECO:0000313" key="6">
    <source>
        <dbReference type="EMBL" id="KAL1793042.1"/>
    </source>
</evidence>
<feature type="region of interest" description="Disordered" evidence="4">
    <location>
        <begin position="406"/>
        <end position="429"/>
    </location>
</feature>
<feature type="region of interest" description="Disordered" evidence="4">
    <location>
        <begin position="1"/>
        <end position="115"/>
    </location>
</feature>
<evidence type="ECO:0000256" key="2">
    <source>
        <dbReference type="ARBA" id="ARBA00022603"/>
    </source>
</evidence>
<feature type="region of interest" description="Disordered" evidence="4">
    <location>
        <begin position="467"/>
        <end position="514"/>
    </location>
</feature>
<accession>A0ABR3U935</accession>
<proteinExistence type="inferred from homology"/>